<feature type="non-terminal residue" evidence="1">
    <location>
        <position position="84"/>
    </location>
</feature>
<comment type="caution">
    <text evidence="1">The sequence shown here is derived from an EMBL/GenBank/DDBJ whole genome shotgun (WGS) entry which is preliminary data.</text>
</comment>
<name>A0A832YTA2_9EURY</name>
<accession>A0A832YTA2</accession>
<organism evidence="1 2">
    <name type="scientific">Methanothermococcus okinawensis</name>
    <dbReference type="NCBI Taxonomy" id="155863"/>
    <lineage>
        <taxon>Archaea</taxon>
        <taxon>Methanobacteriati</taxon>
        <taxon>Methanobacteriota</taxon>
        <taxon>Methanomada group</taxon>
        <taxon>Methanococci</taxon>
        <taxon>Methanococcales</taxon>
        <taxon>Methanococcaceae</taxon>
        <taxon>Methanothermococcus</taxon>
    </lineage>
</organism>
<evidence type="ECO:0000313" key="1">
    <source>
        <dbReference type="EMBL" id="HIP17700.1"/>
    </source>
</evidence>
<evidence type="ECO:0000313" key="2">
    <source>
        <dbReference type="Proteomes" id="UP000605144"/>
    </source>
</evidence>
<gene>
    <name evidence="1" type="ORF">EYG76_05345</name>
</gene>
<sequence length="84" mass="8998">MRKKILGIVLLASVVSLVVGTVAAYQGVPENTAQTTDSCMCGCGCYAHARYMHGQNGNHERGTPQFMGLGVKGHYLGEVEIDKE</sequence>
<proteinExistence type="predicted"/>
<dbReference type="Proteomes" id="UP000605144">
    <property type="component" value="Unassembled WGS sequence"/>
</dbReference>
<dbReference type="EMBL" id="DQSV01000099">
    <property type="protein sequence ID" value="HIP17700.1"/>
    <property type="molecule type" value="Genomic_DNA"/>
</dbReference>
<dbReference type="AlphaFoldDB" id="A0A832YTA2"/>
<protein>
    <submittedName>
        <fullName evidence="1">Uncharacterized protein</fullName>
    </submittedName>
</protein>
<reference evidence="1" key="1">
    <citation type="journal article" date="2020" name="ISME J.">
        <title>Gammaproteobacteria mediating utilization of methyl-, sulfur- and petroleum organic compounds in deep ocean hydrothermal plumes.</title>
        <authorList>
            <person name="Zhou Z."/>
            <person name="Liu Y."/>
            <person name="Pan J."/>
            <person name="Cron B.R."/>
            <person name="Toner B.M."/>
            <person name="Anantharaman K."/>
            <person name="Breier J.A."/>
            <person name="Dick G.J."/>
            <person name="Li M."/>
        </authorList>
    </citation>
    <scope>NUCLEOTIDE SEQUENCE</scope>
    <source>
        <strain evidence="1">SZUA-1385</strain>
    </source>
</reference>